<protein>
    <recommendedName>
        <fullName evidence="3">G domain-containing protein</fullName>
    </recommendedName>
</protein>
<dbReference type="Gene3D" id="3.40.50.300">
    <property type="entry name" value="P-loop containing nucleotide triphosphate hydrolases"/>
    <property type="match status" value="1"/>
</dbReference>
<reference evidence="1 2" key="1">
    <citation type="submission" date="2016-06" db="EMBL/GenBank/DDBJ databases">
        <title>Comparative genomics of the ectomycorrhizal sister species Rhizopogon vinicolor and Rhizopogon vesiculosus (Basidiomycota: Boletales) reveals a divergence of the mating type B locus.</title>
        <authorList>
            <consortium name="DOE Joint Genome Institute"/>
            <person name="Mujic A.B."/>
            <person name="Kuo A."/>
            <person name="Tritt A."/>
            <person name="Lipzen A."/>
            <person name="Chen C."/>
            <person name="Johnson J."/>
            <person name="Sharma A."/>
            <person name="Barry K."/>
            <person name="Grigoriev I.V."/>
            <person name="Spatafora J.W."/>
        </authorList>
    </citation>
    <scope>NUCLEOTIDE SEQUENCE [LARGE SCALE GENOMIC DNA]</scope>
    <source>
        <strain evidence="1 2">AM-OR11-026</strain>
    </source>
</reference>
<dbReference type="EMBL" id="KV448400">
    <property type="protein sequence ID" value="OAX36697.1"/>
    <property type="molecule type" value="Genomic_DNA"/>
</dbReference>
<keyword evidence="2" id="KW-1185">Reference proteome</keyword>
<dbReference type="SUPFAM" id="SSF52540">
    <property type="entry name" value="P-loop containing nucleoside triphosphate hydrolases"/>
    <property type="match status" value="1"/>
</dbReference>
<evidence type="ECO:0000313" key="1">
    <source>
        <dbReference type="EMBL" id="OAX36697.1"/>
    </source>
</evidence>
<gene>
    <name evidence="1" type="ORF">K503DRAFT_282925</name>
</gene>
<proteinExistence type="predicted"/>
<accession>A0A1B7MVU9</accession>
<sequence length="110" mass="12085">MARALDGYRPPLLRIRHPLVHASPSNLIIFGEMGVGKSSLVNLIAGKLLAVASSGAISSSLPTRNPRDSFQAVTGVKSVTLVTQHLHPVTARVAVCQYYYYYYYCIVDQY</sequence>
<dbReference type="Proteomes" id="UP000092154">
    <property type="component" value="Unassembled WGS sequence"/>
</dbReference>
<dbReference type="OrthoDB" id="8954335at2759"/>
<dbReference type="AlphaFoldDB" id="A0A1B7MVU9"/>
<dbReference type="InterPro" id="IPR027417">
    <property type="entry name" value="P-loop_NTPase"/>
</dbReference>
<evidence type="ECO:0000313" key="2">
    <source>
        <dbReference type="Proteomes" id="UP000092154"/>
    </source>
</evidence>
<dbReference type="InParanoid" id="A0A1B7MVU9"/>
<evidence type="ECO:0008006" key="3">
    <source>
        <dbReference type="Google" id="ProtNLM"/>
    </source>
</evidence>
<name>A0A1B7MVU9_9AGAM</name>
<organism evidence="1 2">
    <name type="scientific">Rhizopogon vinicolor AM-OR11-026</name>
    <dbReference type="NCBI Taxonomy" id="1314800"/>
    <lineage>
        <taxon>Eukaryota</taxon>
        <taxon>Fungi</taxon>
        <taxon>Dikarya</taxon>
        <taxon>Basidiomycota</taxon>
        <taxon>Agaricomycotina</taxon>
        <taxon>Agaricomycetes</taxon>
        <taxon>Agaricomycetidae</taxon>
        <taxon>Boletales</taxon>
        <taxon>Suillineae</taxon>
        <taxon>Rhizopogonaceae</taxon>
        <taxon>Rhizopogon</taxon>
    </lineage>
</organism>
<dbReference type="CDD" id="cd00882">
    <property type="entry name" value="Ras_like_GTPase"/>
    <property type="match status" value="1"/>
</dbReference>